<protein>
    <submittedName>
        <fullName evidence="18">Putative stage III sporulation protein E</fullName>
    </submittedName>
</protein>
<feature type="compositionally biased region" description="Polar residues" evidence="15">
    <location>
        <begin position="418"/>
        <end position="439"/>
    </location>
</feature>
<feature type="compositionally biased region" description="Acidic residues" evidence="15">
    <location>
        <begin position="374"/>
        <end position="384"/>
    </location>
</feature>
<dbReference type="SUPFAM" id="SSF46785">
    <property type="entry name" value="Winged helix' DNA-binding domain"/>
    <property type="match status" value="1"/>
</dbReference>
<feature type="transmembrane region" description="Helical" evidence="16">
    <location>
        <begin position="60"/>
        <end position="83"/>
    </location>
</feature>
<dbReference type="AlphaFoldDB" id="M3FU08"/>
<feature type="binding site" evidence="14">
    <location>
        <begin position="633"/>
        <end position="640"/>
    </location>
    <ligand>
        <name>ATP</name>
        <dbReference type="ChEBI" id="CHEBI:30616"/>
    </ligand>
</feature>
<keyword evidence="8 14" id="KW-0067">ATP-binding</keyword>
<dbReference type="GO" id="GO:0007059">
    <property type="term" value="P:chromosome segregation"/>
    <property type="evidence" value="ECO:0007669"/>
    <property type="project" value="UniProtKB-KW"/>
</dbReference>
<dbReference type="GO" id="GO:0005886">
    <property type="term" value="C:plasma membrane"/>
    <property type="evidence" value="ECO:0007669"/>
    <property type="project" value="UniProtKB-SubCell"/>
</dbReference>
<dbReference type="InterPro" id="IPR036390">
    <property type="entry name" value="WH_DNA-bd_sf"/>
</dbReference>
<dbReference type="EMBL" id="AHOR02000010">
    <property type="protein sequence ID" value="EMF83762.1"/>
    <property type="molecule type" value="Genomic_DNA"/>
</dbReference>
<evidence type="ECO:0000313" key="18">
    <source>
        <dbReference type="EMBL" id="EMF83762.1"/>
    </source>
</evidence>
<dbReference type="Pfam" id="PF01580">
    <property type="entry name" value="FtsK_SpoIIIE"/>
    <property type="match status" value="1"/>
</dbReference>
<dbReference type="Pfam" id="PF13491">
    <property type="entry name" value="FtsK_4TM"/>
    <property type="match status" value="1"/>
</dbReference>
<dbReference type="Gene3D" id="3.30.980.40">
    <property type="match status" value="1"/>
</dbReference>
<feature type="compositionally biased region" description="Basic and acidic residues" evidence="15">
    <location>
        <begin position="385"/>
        <end position="414"/>
    </location>
</feature>
<dbReference type="InterPro" id="IPR036388">
    <property type="entry name" value="WH-like_DNA-bd_sf"/>
</dbReference>
<evidence type="ECO:0000256" key="11">
    <source>
        <dbReference type="ARBA" id="ARBA00023136"/>
    </source>
</evidence>
<evidence type="ECO:0000256" key="9">
    <source>
        <dbReference type="ARBA" id="ARBA00022989"/>
    </source>
</evidence>
<dbReference type="Pfam" id="PF17854">
    <property type="entry name" value="FtsK_alpha"/>
    <property type="match status" value="1"/>
</dbReference>
<evidence type="ECO:0000256" key="5">
    <source>
        <dbReference type="ARBA" id="ARBA00022692"/>
    </source>
</evidence>
<dbReference type="GO" id="GO:0051301">
    <property type="term" value="P:cell division"/>
    <property type="evidence" value="ECO:0007669"/>
    <property type="project" value="UniProtKB-KW"/>
</dbReference>
<evidence type="ECO:0000256" key="3">
    <source>
        <dbReference type="ARBA" id="ARBA00022475"/>
    </source>
</evidence>
<feature type="region of interest" description="Disordered" evidence="15">
    <location>
        <begin position="354"/>
        <end position="465"/>
    </location>
</feature>
<feature type="compositionally biased region" description="Basic and acidic residues" evidence="15">
    <location>
        <begin position="354"/>
        <end position="373"/>
    </location>
</feature>
<dbReference type="InterPro" id="IPR050206">
    <property type="entry name" value="FtsK/SpoIIIE/SftA"/>
</dbReference>
<name>M3FU08_9LEPT</name>
<organism evidence="18 19">
    <name type="scientific">Leptospira weilii serovar Topaz str. LT2116</name>
    <dbReference type="NCBI Taxonomy" id="1088540"/>
    <lineage>
        <taxon>Bacteria</taxon>
        <taxon>Pseudomonadati</taxon>
        <taxon>Spirochaetota</taxon>
        <taxon>Spirochaetia</taxon>
        <taxon>Leptospirales</taxon>
        <taxon>Leptospiraceae</taxon>
        <taxon>Leptospira</taxon>
    </lineage>
</organism>
<dbReference type="SMART" id="SM00382">
    <property type="entry name" value="AAA"/>
    <property type="match status" value="1"/>
</dbReference>
<dbReference type="InterPro" id="IPR003593">
    <property type="entry name" value="AAA+_ATPase"/>
</dbReference>
<proteinExistence type="inferred from homology"/>
<evidence type="ECO:0000256" key="6">
    <source>
        <dbReference type="ARBA" id="ARBA00022741"/>
    </source>
</evidence>
<gene>
    <name evidence="18" type="ORF">LEP1GSC188_4153</name>
</gene>
<feature type="transmembrane region" description="Helical" evidence="16">
    <location>
        <begin position="21"/>
        <end position="40"/>
    </location>
</feature>
<comment type="caution">
    <text evidence="18">The sequence shown here is derived from an EMBL/GenBank/DDBJ whole genome shotgun (WGS) entry which is preliminary data.</text>
</comment>
<evidence type="ECO:0000256" key="7">
    <source>
        <dbReference type="ARBA" id="ARBA00022829"/>
    </source>
</evidence>
<dbReference type="Gene3D" id="1.10.10.10">
    <property type="entry name" value="Winged helix-like DNA-binding domain superfamily/Winged helix DNA-binding domain"/>
    <property type="match status" value="1"/>
</dbReference>
<dbReference type="PANTHER" id="PTHR22683">
    <property type="entry name" value="SPORULATION PROTEIN RELATED"/>
    <property type="match status" value="1"/>
</dbReference>
<evidence type="ECO:0000256" key="4">
    <source>
        <dbReference type="ARBA" id="ARBA00022618"/>
    </source>
</evidence>
<dbReference type="PROSITE" id="PS50901">
    <property type="entry name" value="FTSK"/>
    <property type="match status" value="1"/>
</dbReference>
<accession>M3FU08</accession>
<dbReference type="PANTHER" id="PTHR22683:SF41">
    <property type="entry name" value="DNA TRANSLOCASE FTSK"/>
    <property type="match status" value="1"/>
</dbReference>
<dbReference type="GO" id="GO:0003677">
    <property type="term" value="F:DNA binding"/>
    <property type="evidence" value="ECO:0007669"/>
    <property type="project" value="UniProtKB-KW"/>
</dbReference>
<keyword evidence="6 14" id="KW-0547">Nucleotide-binding</keyword>
<dbReference type="InterPro" id="IPR041027">
    <property type="entry name" value="FtsK_alpha"/>
</dbReference>
<keyword evidence="4" id="KW-0132">Cell division</keyword>
<dbReference type="InterPro" id="IPR018541">
    <property type="entry name" value="Ftsk_gamma"/>
</dbReference>
<comment type="subcellular location">
    <subcellularLocation>
        <location evidence="1">Cell membrane</location>
        <topology evidence="1">Multi-pass membrane protein</topology>
    </subcellularLocation>
</comment>
<dbReference type="SUPFAM" id="SSF52540">
    <property type="entry name" value="P-loop containing nucleoside triphosphate hydrolases"/>
    <property type="match status" value="1"/>
</dbReference>
<feature type="domain" description="FtsK" evidence="17">
    <location>
        <begin position="616"/>
        <end position="810"/>
    </location>
</feature>
<comment type="subunit">
    <text evidence="13">Homohexamer. Forms a ring that surrounds DNA.</text>
</comment>
<evidence type="ECO:0000256" key="15">
    <source>
        <dbReference type="SAM" id="MobiDB-lite"/>
    </source>
</evidence>
<evidence type="ECO:0000256" key="2">
    <source>
        <dbReference type="ARBA" id="ARBA00006474"/>
    </source>
</evidence>
<evidence type="ECO:0000256" key="16">
    <source>
        <dbReference type="SAM" id="Phobius"/>
    </source>
</evidence>
<keyword evidence="5 16" id="KW-0812">Transmembrane</keyword>
<dbReference type="Pfam" id="PF09397">
    <property type="entry name" value="FtsK_gamma"/>
    <property type="match status" value="1"/>
</dbReference>
<evidence type="ECO:0000256" key="12">
    <source>
        <dbReference type="ARBA" id="ARBA00023306"/>
    </source>
</evidence>
<evidence type="ECO:0000256" key="13">
    <source>
        <dbReference type="ARBA" id="ARBA00025923"/>
    </source>
</evidence>
<dbReference type="Proteomes" id="UP000011770">
    <property type="component" value="Unassembled WGS sequence"/>
</dbReference>
<evidence type="ECO:0000256" key="14">
    <source>
        <dbReference type="PROSITE-ProRule" id="PRU00289"/>
    </source>
</evidence>
<evidence type="ECO:0000256" key="8">
    <source>
        <dbReference type="ARBA" id="ARBA00022840"/>
    </source>
</evidence>
<dbReference type="Gene3D" id="3.40.50.300">
    <property type="entry name" value="P-loop containing nucleotide triphosphate hydrolases"/>
    <property type="match status" value="1"/>
</dbReference>
<keyword evidence="11 16" id="KW-0472">Membrane</keyword>
<keyword evidence="10" id="KW-0238">DNA-binding</keyword>
<evidence type="ECO:0000313" key="19">
    <source>
        <dbReference type="Proteomes" id="UP000011770"/>
    </source>
</evidence>
<keyword evidence="7" id="KW-0159">Chromosome partition</keyword>
<reference evidence="18 19" key="1">
    <citation type="submission" date="2013-01" db="EMBL/GenBank/DDBJ databases">
        <authorList>
            <person name="Harkins D.M."/>
            <person name="Durkin A.S."/>
            <person name="Brinkac L.M."/>
            <person name="Haft D.H."/>
            <person name="Selengut J.D."/>
            <person name="Sanka R."/>
            <person name="DePew J."/>
            <person name="Purushe J."/>
            <person name="Tulsiani S.M."/>
            <person name="Graham G.C."/>
            <person name="Burns M.-A."/>
            <person name="Dohnt M.F."/>
            <person name="Smythe L.D."/>
            <person name="McKay D.B."/>
            <person name="Craig S.B."/>
            <person name="Vinetz J.M."/>
            <person name="Sutton G.G."/>
            <person name="Nierman W.C."/>
            <person name="Fouts D.E."/>
        </authorList>
    </citation>
    <scope>NUCLEOTIDE SEQUENCE [LARGE SCALE GENOMIC DNA]</scope>
    <source>
        <strain evidence="18 19">LT2116</strain>
    </source>
</reference>
<dbReference type="SMART" id="SM00843">
    <property type="entry name" value="Ftsk_gamma"/>
    <property type="match status" value="1"/>
</dbReference>
<dbReference type="GO" id="GO:0005524">
    <property type="term" value="F:ATP binding"/>
    <property type="evidence" value="ECO:0007669"/>
    <property type="project" value="UniProtKB-UniRule"/>
</dbReference>
<evidence type="ECO:0000259" key="17">
    <source>
        <dbReference type="PROSITE" id="PS50901"/>
    </source>
</evidence>
<dbReference type="InterPro" id="IPR025199">
    <property type="entry name" value="FtsK_4TM"/>
</dbReference>
<keyword evidence="12" id="KW-0131">Cell cycle</keyword>
<keyword evidence="9 16" id="KW-1133">Transmembrane helix</keyword>
<dbReference type="InterPro" id="IPR002543">
    <property type="entry name" value="FtsK_dom"/>
</dbReference>
<evidence type="ECO:0000256" key="1">
    <source>
        <dbReference type="ARBA" id="ARBA00004651"/>
    </source>
</evidence>
<dbReference type="InterPro" id="IPR027417">
    <property type="entry name" value="P-loop_NTPase"/>
</dbReference>
<keyword evidence="3" id="KW-1003">Cell membrane</keyword>
<evidence type="ECO:0000256" key="10">
    <source>
        <dbReference type="ARBA" id="ARBA00023125"/>
    </source>
</evidence>
<comment type="similarity">
    <text evidence="2">Belongs to the FtsK/SpoIIIE/SftA family.</text>
</comment>
<dbReference type="CDD" id="cd01127">
    <property type="entry name" value="TrwB_TraG_TraD_VirD4"/>
    <property type="match status" value="1"/>
</dbReference>
<feature type="transmembrane region" description="Helical" evidence="16">
    <location>
        <begin position="95"/>
        <end position="116"/>
    </location>
</feature>
<sequence length="944" mass="105694">MESKDLKSTWNLQNGKMILPYVLLFAGIILILSLGSFDAGEHGVEHNFFGRLGFYISYGMFFMFGAASFLPGFFMIGLGALRLIKEGLELTNRLLSLPIFLLCFAVTLQITGHVSTIPFASQGGLAGQLLSSGLEFVFGTTGKVIIHLIFYFYGLILLLNESPLHFVGRILATAGIKYRKGLQYGFGKSGENFGSLFQSAVEKFQRKKTNLPWFSAHTTTHSPNQFQQEIGPHKQTQGQKETSTLRDALHSTFGKEGRLSDLLSKVDVSSMVTSETSRTRFQNRGAFTGNFEEEGKVFRFQSVSPSLSEKIRGQKTFSETSSGWEIIDFRTFDSSGIKPNVTLVSSSKDSDLSRRNELDRFVPSEEIRDKEEVSSEETETTEDSGFEKEFSKEESITSDSKEVLEESLEEKETLDSEFSQGETSSENIETSVASKSRNVSLMDHADSTSSFSSEKKEDRIESALSSTTLVPEVRSKRSIYHVPLKSLKTTTTKIQDPLFKIESDKVARKIEEIIRQYGYESQVVSMERGPIITRYELSPPLGVKLGRITSLADELRLYLAVKNIRIVAPIPGKSTIGIEVPNSIREDVFLGDILHQNLSLRPKKDLSILIGKDISGKLVGIDLNKLPHLLVAGTTGSGKSVCLNSMISSLVVHLSPEEVRFIMIDPKMVELTLYEDIPHLLMPVITDPKKATRALAWAIQEMEARYHSVSKLKCRDFKTYNEKVEQGAHRDGYKKMPYIVIFIDELADLMMVSGKDLEDAITRITQKSRAVGIHLIMATQRPSVDVITGLIKANCPARMAFHVAQKTDSKIILDQNGAESLLGKGDFLYKSPTAADLIRIQSPYVSEEEIEKIVEEARKFGKPSYVDFDLDEETESSTVDEEDEQLFEQAWEIVRTDRKASASYLQRRMRIGYNKAARLMELMEERGYVSPQIGSKGREILRAS</sequence>